<name>A0AAX4JZ54_9TREE</name>
<evidence type="ECO:0000313" key="2">
    <source>
        <dbReference type="EMBL" id="WWC89835.1"/>
    </source>
</evidence>
<sequence length="289" mass="32771">MSGLQLHTSVTPTSPSTVKPTLPSFDDLLKSLDESQTPLPHELRHHQHEHHSHHHHMIHPPYPIHHHHHNSPHHGLHRTPSTPPTPRSLSTSEDELPSSSSSSCVSRNQTTKHHGRPRSNSVPSISRTNLQSPFRELHLLPQSIEHHTNRVKCLKEGDGEWAPYSLNAVTPSSLPYHARPHFHPRSSTGSIPFAQRVPQIQNQNEGRDDIDIQNIDSNSCPSIPKSPPKERSWHFIGEQGCHLRSQRLTHLRQTSASRMKDSEQSNDQVAEAILTHIMWLGDRKAWNMV</sequence>
<dbReference type="RefSeq" id="XP_066076598.1">
    <property type="nucleotide sequence ID" value="XM_066220501.1"/>
</dbReference>
<reference evidence="2 3" key="1">
    <citation type="submission" date="2024-01" db="EMBL/GenBank/DDBJ databases">
        <title>Comparative genomics of Cryptococcus and Kwoniella reveals pathogenesis evolution and contrasting modes of karyotype evolution via chromosome fusion or intercentromeric recombination.</title>
        <authorList>
            <person name="Coelho M.A."/>
            <person name="David-Palma M."/>
            <person name="Shea T."/>
            <person name="Bowers K."/>
            <person name="McGinley-Smith S."/>
            <person name="Mohammad A.W."/>
            <person name="Gnirke A."/>
            <person name="Yurkov A.M."/>
            <person name="Nowrousian M."/>
            <person name="Sun S."/>
            <person name="Cuomo C.A."/>
            <person name="Heitman J."/>
        </authorList>
    </citation>
    <scope>NUCLEOTIDE SEQUENCE [LARGE SCALE GENOMIC DNA]</scope>
    <source>
        <strain evidence="2 3">CBS 6074</strain>
    </source>
</reference>
<evidence type="ECO:0000313" key="3">
    <source>
        <dbReference type="Proteomes" id="UP001355207"/>
    </source>
</evidence>
<keyword evidence="3" id="KW-1185">Reference proteome</keyword>
<organism evidence="2 3">
    <name type="scientific">Kwoniella dendrophila CBS 6074</name>
    <dbReference type="NCBI Taxonomy" id="1295534"/>
    <lineage>
        <taxon>Eukaryota</taxon>
        <taxon>Fungi</taxon>
        <taxon>Dikarya</taxon>
        <taxon>Basidiomycota</taxon>
        <taxon>Agaricomycotina</taxon>
        <taxon>Tremellomycetes</taxon>
        <taxon>Tremellales</taxon>
        <taxon>Cryptococcaceae</taxon>
        <taxon>Kwoniella</taxon>
    </lineage>
</organism>
<dbReference type="GeneID" id="91095433"/>
<proteinExistence type="predicted"/>
<feature type="region of interest" description="Disordered" evidence="1">
    <location>
        <begin position="1"/>
        <end position="25"/>
    </location>
</feature>
<dbReference type="EMBL" id="CP144103">
    <property type="protein sequence ID" value="WWC89835.1"/>
    <property type="molecule type" value="Genomic_DNA"/>
</dbReference>
<dbReference type="AlphaFoldDB" id="A0AAX4JZ54"/>
<dbReference type="Proteomes" id="UP001355207">
    <property type="component" value="Chromosome 6"/>
</dbReference>
<feature type="compositionally biased region" description="Low complexity" evidence="1">
    <location>
        <begin position="8"/>
        <end position="24"/>
    </location>
</feature>
<feature type="compositionally biased region" description="Basic residues" evidence="1">
    <location>
        <begin position="43"/>
        <end position="77"/>
    </location>
</feature>
<gene>
    <name evidence="2" type="ORF">L201_004763</name>
</gene>
<protein>
    <submittedName>
        <fullName evidence="2">Uncharacterized protein</fullName>
    </submittedName>
</protein>
<feature type="compositionally biased region" description="Low complexity" evidence="1">
    <location>
        <begin position="87"/>
        <end position="106"/>
    </location>
</feature>
<accession>A0AAX4JZ54</accession>
<feature type="region of interest" description="Disordered" evidence="1">
    <location>
        <begin position="41"/>
        <end position="126"/>
    </location>
</feature>
<evidence type="ECO:0000256" key="1">
    <source>
        <dbReference type="SAM" id="MobiDB-lite"/>
    </source>
</evidence>